<proteinExistence type="predicted"/>
<organism evidence="1 2">
    <name type="scientific">Ralstonia syzygii</name>
    <dbReference type="NCBI Taxonomy" id="28097"/>
    <lineage>
        <taxon>Bacteria</taxon>
        <taxon>Pseudomonadati</taxon>
        <taxon>Pseudomonadota</taxon>
        <taxon>Betaproteobacteria</taxon>
        <taxon>Burkholderiales</taxon>
        <taxon>Burkholderiaceae</taxon>
        <taxon>Ralstonia</taxon>
        <taxon>Ralstonia solanacearum species complex</taxon>
    </lineage>
</organism>
<dbReference type="Proteomes" id="UP000677898">
    <property type="component" value="Plasmid pLLRS-1"/>
</dbReference>
<dbReference type="EMBL" id="CP046730">
    <property type="protein sequence ID" value="QUP55829.1"/>
    <property type="molecule type" value="Genomic_DNA"/>
</dbReference>
<gene>
    <name evidence="1" type="ORF">GO998_18975</name>
</gene>
<sequence>MSAPLYPQEIYLLERYTSVEYFGAMRDAWQAMVDHVEDCLARFMVKLPADYRSRPLPLQPDIAWGQRVLPNFRQTALHLDDCFIRLTHHDYSAQLAATSVTGGVRGQRDFSADWFDEVQPGAAARYEELLYLAHQYAINIDNTAYARWKTTLLSTHYDANYQGPLDAPSTWPRYELDPKLQVRTTEPVIESGTYLSDLDDTSAQFLTAGMEAPMAMVGFDGQQYISKAPALWTRVRRVEGATVTDGLADLLPQNRHRPSGRAPGGDACPRSGWWFTPAAANSRRYFQQGDVMPIVTSDYGSTIWQWDADQGEPKL</sequence>
<name>A0ABX7ZM15_9RALS</name>
<evidence type="ECO:0000313" key="1">
    <source>
        <dbReference type="EMBL" id="QUP55829.1"/>
    </source>
</evidence>
<accession>A0ABX7ZM15</accession>
<keyword evidence="2" id="KW-1185">Reference proteome</keyword>
<dbReference type="RefSeq" id="WP_211905779.1">
    <property type="nucleotide sequence ID" value="NZ_CP046730.1"/>
</dbReference>
<geneLocation type="plasmid" evidence="1 2">
    <name>pLLRS-1</name>
</geneLocation>
<evidence type="ECO:0000313" key="2">
    <source>
        <dbReference type="Proteomes" id="UP000677898"/>
    </source>
</evidence>
<reference evidence="1 2" key="1">
    <citation type="journal article" date="2021" name="Phytopathology">
        <title>Complete genome sequence of Ralstonia syzygii subsp. indonesiensis strain LLRS-1, isolated from wilted tobacco in China.</title>
        <authorList>
            <person name="Lu C.H."/>
            <person name="Li J.Y."/>
            <person name="Mi M.G."/>
            <person name="Lin Z.L."/>
            <person name="Jiang N."/>
            <person name="Gai X."/>
            <person name="Ma J.H."/>
            <person name="Lei L.P."/>
            <person name="Xia Z.Y."/>
        </authorList>
    </citation>
    <scope>NUCLEOTIDE SEQUENCE [LARGE SCALE GENOMIC DNA]</scope>
    <source>
        <strain evidence="1 2">LLRS-1</strain>
    </source>
</reference>
<keyword evidence="1" id="KW-0614">Plasmid</keyword>
<protein>
    <submittedName>
        <fullName evidence="1">Uncharacterized protein</fullName>
    </submittedName>
</protein>